<dbReference type="InterPro" id="IPR025291">
    <property type="entry name" value="DUF4153"/>
</dbReference>
<evidence type="ECO:0000313" key="3">
    <source>
        <dbReference type="Proteomes" id="UP000323876"/>
    </source>
</evidence>
<feature type="transmembrane region" description="Helical" evidence="1">
    <location>
        <begin position="119"/>
        <end position="141"/>
    </location>
</feature>
<name>A0A5N0EJU2_9NOCA</name>
<feature type="transmembrane region" description="Helical" evidence="1">
    <location>
        <begin position="239"/>
        <end position="261"/>
    </location>
</feature>
<feature type="transmembrane region" description="Helical" evidence="1">
    <location>
        <begin position="208"/>
        <end position="227"/>
    </location>
</feature>
<organism evidence="2 3">
    <name type="scientific">Nocardia colli</name>
    <dbReference type="NCBI Taxonomy" id="2545717"/>
    <lineage>
        <taxon>Bacteria</taxon>
        <taxon>Bacillati</taxon>
        <taxon>Actinomycetota</taxon>
        <taxon>Actinomycetes</taxon>
        <taxon>Mycobacteriales</taxon>
        <taxon>Nocardiaceae</taxon>
        <taxon>Nocardia</taxon>
    </lineage>
</organism>
<evidence type="ECO:0000256" key="1">
    <source>
        <dbReference type="SAM" id="Phobius"/>
    </source>
</evidence>
<comment type="caution">
    <text evidence="2">The sequence shown here is derived from an EMBL/GenBank/DDBJ whole genome shotgun (WGS) entry which is preliminary data.</text>
</comment>
<keyword evidence="1" id="KW-0472">Membrane</keyword>
<protein>
    <submittedName>
        <fullName evidence="2">DUF4173 domain-containing protein</fullName>
    </submittedName>
</protein>
<feature type="transmembrane region" description="Helical" evidence="1">
    <location>
        <begin position="13"/>
        <end position="34"/>
    </location>
</feature>
<evidence type="ECO:0000313" key="2">
    <source>
        <dbReference type="EMBL" id="KAA8889647.1"/>
    </source>
</evidence>
<dbReference type="Pfam" id="PF13687">
    <property type="entry name" value="DUF4153"/>
    <property type="match status" value="1"/>
</dbReference>
<dbReference type="Proteomes" id="UP000323876">
    <property type="component" value="Unassembled WGS sequence"/>
</dbReference>
<keyword evidence="3" id="KW-1185">Reference proteome</keyword>
<keyword evidence="1" id="KW-0812">Transmembrane</keyword>
<proteinExistence type="predicted"/>
<feature type="transmembrane region" description="Helical" evidence="1">
    <location>
        <begin position="162"/>
        <end position="188"/>
    </location>
</feature>
<feature type="transmembrane region" description="Helical" evidence="1">
    <location>
        <begin position="76"/>
        <end position="99"/>
    </location>
</feature>
<dbReference type="EMBL" id="VXLC01000003">
    <property type="protein sequence ID" value="KAA8889647.1"/>
    <property type="molecule type" value="Genomic_DNA"/>
</dbReference>
<keyword evidence="1" id="KW-1133">Transmembrane helix</keyword>
<accession>A0A5N0EJU2</accession>
<reference evidence="2 3" key="1">
    <citation type="submission" date="2019-09" db="EMBL/GenBank/DDBJ databases">
        <authorList>
            <person name="Wang X."/>
        </authorList>
    </citation>
    <scope>NUCLEOTIDE SEQUENCE [LARGE SCALE GENOMIC DNA]</scope>
    <source>
        <strain evidence="2 3">CICC 11023</strain>
    </source>
</reference>
<dbReference type="AlphaFoldDB" id="A0A5N0EJU2"/>
<feature type="transmembrane region" description="Helical" evidence="1">
    <location>
        <begin position="273"/>
        <end position="297"/>
    </location>
</feature>
<dbReference type="OrthoDB" id="9767931at2"/>
<sequence length="395" mass="42993">MLLALLAVSTFRAAGWLGTLCVFAAAVAGSLAIVDRRSARGVLYDVTAWPFAVFEAVPWAQAGIQRIRTGTRQREWGIAVSVAVTVVLLAVFVPLLGGADATFAKLLESVTPQVDGGRTFQWIVVFVVVGLAAISAMYLLAGPPPPATDSAAAGQGRSLRRVEWALPVGALTILFTVFVGAQFMALFGGDDYVQRTAGLTYAEYARSGFWQLAVVTILTLAVILVVLRWAAKDTVADRLWLRVLLCAVSGLSLIIVASALGRMWTYQQAYGFTLLRLLVEVCELWFGLVYLLVVAAVLSLRRMWLPRAMIGTAMATLLALAVLNPERLIADQNINRWQDGKSIDTGYLAELSADVLPATDRLPEPTRTEIRNRVRDHLDPDSWHTWNLSRANAAK</sequence>
<gene>
    <name evidence="2" type="ORF">F3087_09340</name>
</gene>